<dbReference type="InterPro" id="IPR013762">
    <property type="entry name" value="Integrase-like_cat_sf"/>
</dbReference>
<evidence type="ECO:0000313" key="7">
    <source>
        <dbReference type="Proteomes" id="UP000054024"/>
    </source>
</evidence>
<comment type="caution">
    <text evidence="6">The sequence shown here is derived from an EMBL/GenBank/DDBJ whole genome shotgun (WGS) entry which is preliminary data.</text>
</comment>
<comment type="similarity">
    <text evidence="1">Belongs to the 'phage' integrase family.</text>
</comment>
<dbReference type="GO" id="GO:0015074">
    <property type="term" value="P:DNA integration"/>
    <property type="evidence" value="ECO:0007669"/>
    <property type="project" value="UniProtKB-KW"/>
</dbReference>
<dbReference type="Gene3D" id="1.10.150.130">
    <property type="match status" value="1"/>
</dbReference>
<dbReference type="InterPro" id="IPR010998">
    <property type="entry name" value="Integrase_recombinase_N"/>
</dbReference>
<keyword evidence="4" id="KW-0233">DNA recombination</keyword>
<proteinExistence type="inferred from homology"/>
<evidence type="ECO:0000256" key="3">
    <source>
        <dbReference type="ARBA" id="ARBA00023125"/>
    </source>
</evidence>
<organism evidence="6 7">
    <name type="scientific">Streptomyces curacoi</name>
    <dbReference type="NCBI Taxonomy" id="146536"/>
    <lineage>
        <taxon>Bacteria</taxon>
        <taxon>Bacillati</taxon>
        <taxon>Actinomycetota</taxon>
        <taxon>Actinomycetes</taxon>
        <taxon>Kitasatosporales</taxon>
        <taxon>Streptomycetaceae</taxon>
        <taxon>Streptomyces</taxon>
    </lineage>
</organism>
<reference evidence="6 7" key="1">
    <citation type="submission" date="2015-10" db="EMBL/GenBank/DDBJ databases">
        <title>Draft genome sequence of Streptomyces curacoi DSM 40107, type strain for the species Streptomyces curacoi.</title>
        <authorList>
            <person name="Ruckert C."/>
            <person name="Winkler A."/>
            <person name="Kalinowski J."/>
            <person name="Kampfer P."/>
            <person name="Glaeser S."/>
        </authorList>
    </citation>
    <scope>NUCLEOTIDE SEQUENCE [LARGE SCALE GENOMIC DNA]</scope>
    <source>
        <strain evidence="6 7">DSM 40107</strain>
    </source>
</reference>
<evidence type="ECO:0000313" key="6">
    <source>
        <dbReference type="EMBL" id="KUM77025.1"/>
    </source>
</evidence>
<dbReference type="Gene3D" id="1.10.443.10">
    <property type="entry name" value="Intergrase catalytic core"/>
    <property type="match status" value="1"/>
</dbReference>
<protein>
    <submittedName>
        <fullName evidence="6">Integrase</fullName>
    </submittedName>
</protein>
<evidence type="ECO:0000256" key="4">
    <source>
        <dbReference type="ARBA" id="ARBA00023172"/>
    </source>
</evidence>
<dbReference type="InterPro" id="IPR004107">
    <property type="entry name" value="Integrase_SAM-like_N"/>
</dbReference>
<accession>A0A124H3A8</accession>
<keyword evidence="2" id="KW-0229">DNA integration</keyword>
<dbReference type="InterPro" id="IPR050090">
    <property type="entry name" value="Tyrosine_recombinase_XerCD"/>
</dbReference>
<sequence>MSRGVDLPGAAHLMLADGVVHLEPEPAVFEAMLDGWARQQRTRFLDEVGTIKPRLSVVRRFAEFTNQYPWQWEPAEVEAFIDHLRSRRKKFAVSTGRNYQNALRMFCEYATDARYGWPVRCLERFGQAPVQILHEWNTVTHSSEYEGDAGRRPLTYDEVQALFDAADARVAEIRARRRKGSLAALRDAILLKTVYAYGLRRQEACGLDLADLRRNPKMPQYGRFGGLFVRYGKSSKGGPPKRRTVLTVPELDWSVDLLDQYLEEVRPAFSPGKHPALWITERRGRMSTRRLDEAFETARKAADLPEELDLHGLRHSYVTHLVEFGYPERFVQDQVGHAYASTTAIYTGVSDEYRNRLLQRMLKERHAELWEDDDT</sequence>
<keyword evidence="7" id="KW-1185">Reference proteome</keyword>
<dbReference type="PANTHER" id="PTHR30349:SF64">
    <property type="entry name" value="PROPHAGE INTEGRASE INTD-RELATED"/>
    <property type="match status" value="1"/>
</dbReference>
<dbReference type="GO" id="GO:0006310">
    <property type="term" value="P:DNA recombination"/>
    <property type="evidence" value="ECO:0007669"/>
    <property type="project" value="UniProtKB-KW"/>
</dbReference>
<evidence type="ECO:0000256" key="2">
    <source>
        <dbReference type="ARBA" id="ARBA00022908"/>
    </source>
</evidence>
<dbReference type="PANTHER" id="PTHR30349">
    <property type="entry name" value="PHAGE INTEGRASE-RELATED"/>
    <property type="match status" value="1"/>
</dbReference>
<gene>
    <name evidence="6" type="ORF">AQI70_13880</name>
</gene>
<dbReference type="Pfam" id="PF13495">
    <property type="entry name" value="Phage_int_SAM_4"/>
    <property type="match status" value="1"/>
</dbReference>
<dbReference type="PROSITE" id="PS51898">
    <property type="entry name" value="TYR_RECOMBINASE"/>
    <property type="match status" value="1"/>
</dbReference>
<keyword evidence="3" id="KW-0238">DNA-binding</keyword>
<dbReference type="SUPFAM" id="SSF56349">
    <property type="entry name" value="DNA breaking-rejoining enzymes"/>
    <property type="match status" value="1"/>
</dbReference>
<dbReference type="STRING" id="146536.AQI70_13880"/>
<evidence type="ECO:0000256" key="1">
    <source>
        <dbReference type="ARBA" id="ARBA00008857"/>
    </source>
</evidence>
<feature type="domain" description="Tyr recombinase" evidence="5">
    <location>
        <begin position="149"/>
        <end position="359"/>
    </location>
</feature>
<dbReference type="Proteomes" id="UP000054024">
    <property type="component" value="Unassembled WGS sequence"/>
</dbReference>
<dbReference type="Pfam" id="PF00589">
    <property type="entry name" value="Phage_integrase"/>
    <property type="match status" value="1"/>
</dbReference>
<dbReference type="InterPro" id="IPR011010">
    <property type="entry name" value="DNA_brk_join_enz"/>
</dbReference>
<name>A0A124H3A8_9ACTN</name>
<evidence type="ECO:0000259" key="5">
    <source>
        <dbReference type="PROSITE" id="PS51898"/>
    </source>
</evidence>
<dbReference type="AlphaFoldDB" id="A0A124H3A8"/>
<dbReference type="GO" id="GO:0003677">
    <property type="term" value="F:DNA binding"/>
    <property type="evidence" value="ECO:0007669"/>
    <property type="project" value="UniProtKB-KW"/>
</dbReference>
<dbReference type="EMBL" id="LMWJ01000008">
    <property type="protein sequence ID" value="KUM77025.1"/>
    <property type="molecule type" value="Genomic_DNA"/>
</dbReference>
<dbReference type="InterPro" id="IPR002104">
    <property type="entry name" value="Integrase_catalytic"/>
</dbReference>